<proteinExistence type="predicted"/>
<dbReference type="EMBL" id="JBBYHY010000001">
    <property type="protein sequence ID" value="MEL3952242.1"/>
    <property type="molecule type" value="Genomic_DNA"/>
</dbReference>
<dbReference type="RefSeq" id="WP_284128864.1">
    <property type="nucleotide sequence ID" value="NZ_JBBYHY010000001.1"/>
</dbReference>
<reference evidence="1 2" key="1">
    <citation type="submission" date="2024-04" db="EMBL/GenBank/DDBJ databases">
        <title>Bacterial endophytes with biocontrol capabilities against important plant pathogens.</title>
        <authorList>
            <person name="Alayande K.A."/>
        </authorList>
    </citation>
    <scope>NUCLEOTIDE SEQUENCE [LARGE SCALE GENOMIC DNA]</scope>
    <source>
        <strain evidence="1 2">KV22</strain>
    </source>
</reference>
<dbReference type="Proteomes" id="UP001455088">
    <property type="component" value="Unassembled WGS sequence"/>
</dbReference>
<organism evidence="1 2">
    <name type="scientific">Stenotrophomonas bentonitica</name>
    <dbReference type="NCBI Taxonomy" id="1450134"/>
    <lineage>
        <taxon>Bacteria</taxon>
        <taxon>Pseudomonadati</taxon>
        <taxon>Pseudomonadota</taxon>
        <taxon>Gammaproteobacteria</taxon>
        <taxon>Lysobacterales</taxon>
        <taxon>Lysobacteraceae</taxon>
        <taxon>Stenotrophomonas</taxon>
    </lineage>
</organism>
<evidence type="ECO:0000313" key="2">
    <source>
        <dbReference type="Proteomes" id="UP001455088"/>
    </source>
</evidence>
<evidence type="ECO:0000313" key="1">
    <source>
        <dbReference type="EMBL" id="MEL3952242.1"/>
    </source>
</evidence>
<name>A0ABU9JHC2_9GAMM</name>
<sequence>MRVHIDAASVRDRVRGADQITGMHRHRTDRHEPVVAIACRRARTAILTYC</sequence>
<keyword evidence="2" id="KW-1185">Reference proteome</keyword>
<comment type="caution">
    <text evidence="1">The sequence shown here is derived from an EMBL/GenBank/DDBJ whole genome shotgun (WGS) entry which is preliminary data.</text>
</comment>
<accession>A0ABU9JHC2</accession>
<protein>
    <submittedName>
        <fullName evidence="1">Uncharacterized protein</fullName>
    </submittedName>
</protein>
<gene>
    <name evidence="1" type="ORF">AAE039_01520</name>
</gene>